<dbReference type="EMBL" id="JBHSLD010000011">
    <property type="protein sequence ID" value="MFC5381773.1"/>
    <property type="molecule type" value="Genomic_DNA"/>
</dbReference>
<dbReference type="Proteomes" id="UP001596122">
    <property type="component" value="Unassembled WGS sequence"/>
</dbReference>
<reference evidence="2" key="1">
    <citation type="journal article" date="2019" name="Int. J. Syst. Evol. Microbiol.">
        <title>The Global Catalogue of Microorganisms (GCM) 10K type strain sequencing project: providing services to taxonomists for standard genome sequencing and annotation.</title>
        <authorList>
            <consortium name="The Broad Institute Genomics Platform"/>
            <consortium name="The Broad Institute Genome Sequencing Center for Infectious Disease"/>
            <person name="Wu L."/>
            <person name="Ma J."/>
        </authorList>
    </citation>
    <scope>NUCLEOTIDE SEQUENCE [LARGE SCALE GENOMIC DNA]</scope>
    <source>
        <strain evidence="2">CCUG 43114</strain>
    </source>
</reference>
<organism evidence="1 2">
    <name type="scientific">Aquipuribacter nitratireducens</name>
    <dbReference type="NCBI Taxonomy" id="650104"/>
    <lineage>
        <taxon>Bacteria</taxon>
        <taxon>Bacillati</taxon>
        <taxon>Actinomycetota</taxon>
        <taxon>Actinomycetes</taxon>
        <taxon>Micrococcales</taxon>
        <taxon>Intrasporangiaceae</taxon>
        <taxon>Aquipuribacter</taxon>
    </lineage>
</organism>
<keyword evidence="2" id="KW-1185">Reference proteome</keyword>
<comment type="caution">
    <text evidence="1">The sequence shown here is derived from an EMBL/GenBank/DDBJ whole genome shotgun (WGS) entry which is preliminary data.</text>
</comment>
<evidence type="ECO:0000313" key="2">
    <source>
        <dbReference type="Proteomes" id="UP001596122"/>
    </source>
</evidence>
<proteinExistence type="predicted"/>
<name>A0ABW0GP79_9MICO</name>
<feature type="non-terminal residue" evidence="1">
    <location>
        <position position="1"/>
    </location>
</feature>
<protein>
    <submittedName>
        <fullName evidence="1">Uncharacterized protein</fullName>
    </submittedName>
</protein>
<evidence type="ECO:0000313" key="1">
    <source>
        <dbReference type="EMBL" id="MFC5381773.1"/>
    </source>
</evidence>
<sequence length="84" mass="9152">QVLVNLFANGATGTFSDRLWSKGWDVVTALESDRTALSEVALYNSATGRHVLVDLKAGGGTGTFIDTYWGRYWVDAVRVNLEGD</sequence>
<gene>
    <name evidence="1" type="ORF">ACFPJ6_13355</name>
</gene>
<accession>A0ABW0GP79</accession>
<dbReference type="RefSeq" id="WP_377002851.1">
    <property type="nucleotide sequence ID" value="NZ_JBHSLD010000011.1"/>
</dbReference>